<dbReference type="InterPro" id="IPR005232">
    <property type="entry name" value="LarE"/>
</dbReference>
<accession>A0A0F9B421</accession>
<evidence type="ECO:0000313" key="2">
    <source>
        <dbReference type="EMBL" id="KKL16385.1"/>
    </source>
</evidence>
<protein>
    <recommendedName>
        <fullName evidence="1">NAD/GMP synthase domain-containing protein</fullName>
    </recommendedName>
</protein>
<dbReference type="GO" id="GO:0016783">
    <property type="term" value="F:sulfurtransferase activity"/>
    <property type="evidence" value="ECO:0007669"/>
    <property type="project" value="InterPro"/>
</dbReference>
<feature type="non-terminal residue" evidence="2">
    <location>
        <position position="194"/>
    </location>
</feature>
<dbReference type="AlphaFoldDB" id="A0A0F9B421"/>
<comment type="caution">
    <text evidence="2">The sequence shown here is derived from an EMBL/GenBank/DDBJ whole genome shotgun (WGS) entry which is preliminary data.</text>
</comment>
<dbReference type="PANTHER" id="PTHR43169:SF2">
    <property type="entry name" value="NAD_GMP SYNTHASE DOMAIN-CONTAINING PROTEIN"/>
    <property type="match status" value="1"/>
</dbReference>
<reference evidence="2" key="1">
    <citation type="journal article" date="2015" name="Nature">
        <title>Complex archaea that bridge the gap between prokaryotes and eukaryotes.</title>
        <authorList>
            <person name="Spang A."/>
            <person name="Saw J.H."/>
            <person name="Jorgensen S.L."/>
            <person name="Zaremba-Niedzwiedzka K."/>
            <person name="Martijn J."/>
            <person name="Lind A.E."/>
            <person name="van Eijk R."/>
            <person name="Schleper C."/>
            <person name="Guy L."/>
            <person name="Ettema T.J."/>
        </authorList>
    </citation>
    <scope>NUCLEOTIDE SEQUENCE</scope>
</reference>
<dbReference type="InterPro" id="IPR014729">
    <property type="entry name" value="Rossmann-like_a/b/a_fold"/>
</dbReference>
<dbReference type="GO" id="GO:0006163">
    <property type="term" value="P:purine nucleotide metabolic process"/>
    <property type="evidence" value="ECO:0007669"/>
    <property type="project" value="UniProtKB-ARBA"/>
</dbReference>
<feature type="domain" description="NAD/GMP synthase" evidence="1">
    <location>
        <begin position="8"/>
        <end position="83"/>
    </location>
</feature>
<evidence type="ECO:0000259" key="1">
    <source>
        <dbReference type="Pfam" id="PF02540"/>
    </source>
</evidence>
<organism evidence="2">
    <name type="scientific">marine sediment metagenome</name>
    <dbReference type="NCBI Taxonomy" id="412755"/>
    <lineage>
        <taxon>unclassified sequences</taxon>
        <taxon>metagenomes</taxon>
        <taxon>ecological metagenomes</taxon>
    </lineage>
</organism>
<sequence>MAREQKERRLREYIRNLGSVLVAFSGGVDSTLLLKIALEELENNKVLAVIGRSPTYPSREIDRAEQLAVSLGAPYEIIDTEELADPEYRKNPKDRCYYCKSELFNKLRDIAKDKNLQHILDGRNADDQDDWRPGQKAAEQHGVLSPLLVNGLSKDDIRNIAKSLGLNNWNKPSMACLASRFPYGESIDEESLSK</sequence>
<proteinExistence type="predicted"/>
<dbReference type="PANTHER" id="PTHR43169">
    <property type="entry name" value="EXSB FAMILY PROTEIN"/>
    <property type="match status" value="1"/>
</dbReference>
<dbReference type="InterPro" id="IPR052188">
    <property type="entry name" value="Ni-pincer_cofactor_biosynth"/>
</dbReference>
<dbReference type="NCBIfam" id="TIGR00268">
    <property type="entry name" value="ATP-dependent sacrificial sulfur transferase LarE"/>
    <property type="match status" value="1"/>
</dbReference>
<dbReference type="SUPFAM" id="SSF52402">
    <property type="entry name" value="Adenine nucleotide alpha hydrolases-like"/>
    <property type="match status" value="1"/>
</dbReference>
<name>A0A0F9B421_9ZZZZ</name>
<dbReference type="CDD" id="cd01990">
    <property type="entry name" value="LarE-like"/>
    <property type="match status" value="1"/>
</dbReference>
<gene>
    <name evidence="2" type="ORF">LCGC14_2496140</name>
</gene>
<dbReference type="EMBL" id="LAZR01039683">
    <property type="protein sequence ID" value="KKL16385.1"/>
    <property type="molecule type" value="Genomic_DNA"/>
</dbReference>
<dbReference type="Gene3D" id="3.40.50.620">
    <property type="entry name" value="HUPs"/>
    <property type="match status" value="1"/>
</dbReference>
<dbReference type="Pfam" id="PF02540">
    <property type="entry name" value="NAD_synthase"/>
    <property type="match status" value="1"/>
</dbReference>
<dbReference type="InterPro" id="IPR022310">
    <property type="entry name" value="NAD/GMP_synthase"/>
</dbReference>